<feature type="region of interest" description="Disordered" evidence="1">
    <location>
        <begin position="53"/>
        <end position="108"/>
    </location>
</feature>
<feature type="compositionally biased region" description="Basic and acidic residues" evidence="1">
    <location>
        <begin position="74"/>
        <end position="94"/>
    </location>
</feature>
<dbReference type="SUPFAM" id="SSF52833">
    <property type="entry name" value="Thioredoxin-like"/>
    <property type="match status" value="1"/>
</dbReference>
<dbReference type="PROSITE" id="PS50404">
    <property type="entry name" value="GST_NTER"/>
    <property type="match status" value="1"/>
</dbReference>
<evidence type="ECO:0000313" key="3">
    <source>
        <dbReference type="EMBL" id="KAF6002251.1"/>
    </source>
</evidence>
<feature type="compositionally biased region" description="Basic and acidic residues" evidence="1">
    <location>
        <begin position="164"/>
        <end position="177"/>
    </location>
</feature>
<comment type="caution">
    <text evidence="3">The sequence shown here is derived from an EMBL/GenBank/DDBJ whole genome shotgun (WGS) entry which is preliminary data.</text>
</comment>
<feature type="compositionally biased region" description="Low complexity" evidence="1">
    <location>
        <begin position="53"/>
        <end position="73"/>
    </location>
</feature>
<dbReference type="EMBL" id="VWRR01000011">
    <property type="protein sequence ID" value="KAF6002251.1"/>
    <property type="molecule type" value="Genomic_DNA"/>
</dbReference>
<feature type="domain" description="GST N-terminal" evidence="2">
    <location>
        <begin position="208"/>
        <end position="290"/>
    </location>
</feature>
<dbReference type="Gene3D" id="3.40.30.10">
    <property type="entry name" value="Glutaredoxin"/>
    <property type="match status" value="1"/>
</dbReference>
<dbReference type="PANTHER" id="PTHR45288">
    <property type="entry name" value="THIOREDOXIN FAMILY PROTEIN"/>
    <property type="match status" value="1"/>
</dbReference>
<protein>
    <recommendedName>
        <fullName evidence="2">GST N-terminal domain-containing protein</fullName>
    </recommendedName>
</protein>
<dbReference type="OrthoDB" id="422574at2759"/>
<dbReference type="AlphaFoldDB" id="A0A7J7IIW7"/>
<dbReference type="GO" id="GO:0009507">
    <property type="term" value="C:chloroplast"/>
    <property type="evidence" value="ECO:0007669"/>
    <property type="project" value="TreeGrafter"/>
</dbReference>
<evidence type="ECO:0000313" key="4">
    <source>
        <dbReference type="Proteomes" id="UP000530660"/>
    </source>
</evidence>
<dbReference type="InterPro" id="IPR036249">
    <property type="entry name" value="Thioredoxin-like_sf"/>
</dbReference>
<feature type="region of interest" description="Disordered" evidence="1">
    <location>
        <begin position="153"/>
        <end position="177"/>
    </location>
</feature>
<evidence type="ECO:0000259" key="2">
    <source>
        <dbReference type="PROSITE" id="PS50404"/>
    </source>
</evidence>
<dbReference type="Pfam" id="PF13417">
    <property type="entry name" value="GST_N_3"/>
    <property type="match status" value="1"/>
</dbReference>
<dbReference type="CDD" id="cd03041">
    <property type="entry name" value="GST_N_2GST_N"/>
    <property type="match status" value="1"/>
</dbReference>
<keyword evidence="4" id="KW-1185">Reference proteome</keyword>
<dbReference type="InterPro" id="IPR004045">
    <property type="entry name" value="Glutathione_S-Trfase_N"/>
</dbReference>
<name>A0A7J7IIW7_9RHOD</name>
<organism evidence="3 4">
    <name type="scientific">Cyanidiococcus yangmingshanensis</name>
    <dbReference type="NCBI Taxonomy" id="2690220"/>
    <lineage>
        <taxon>Eukaryota</taxon>
        <taxon>Rhodophyta</taxon>
        <taxon>Bangiophyceae</taxon>
        <taxon>Cyanidiales</taxon>
        <taxon>Cyanidiaceae</taxon>
        <taxon>Cyanidiococcus</taxon>
    </lineage>
</organism>
<reference evidence="3 4" key="1">
    <citation type="journal article" date="2020" name="J. Phycol.">
        <title>Comparative genome analysis reveals Cyanidiococcus gen. nov., a new extremophilic red algal genus sister to Cyanidioschyzon (Cyanidioschyzonaceae, Rhodophyta).</title>
        <authorList>
            <person name="Liu S.-L."/>
            <person name="Chiang Y.-R."/>
            <person name="Yoon H.S."/>
            <person name="Fu H.-Y."/>
        </authorList>
    </citation>
    <scope>NUCLEOTIDE SEQUENCE [LARGE SCALE GENOMIC DNA]</scope>
    <source>
        <strain evidence="3 4">THAL066</strain>
    </source>
</reference>
<accession>A0A7J7IIW7</accession>
<proteinExistence type="predicted"/>
<sequence length="294" mass="32400">MGVTLRVSETRAFVASSVPPGRISSNSVCSMGNRFSSWFWSSSPLRLLQRSSTRSLSTRMTQQGSAGSASARGVGERAGSDAAAKESVPRRPIEVEPQGDDIEAPEGFTAPEPRLFRVRNDHFSDFITGALGSLIRGGSGAFVSGYRVRMRDGAETSSRSSSVPKERHETGSRATASERDVGAEMLDRLYSRIEESSSFLPRTRPAAGTLKLYEFEACPFCRKVREAMSTLDLDVLMFPCPKGGERYRPFVQQRGGKSQFPFLIDENTGFEGYESDEIIQYLFKTYGDGRILCH</sequence>
<gene>
    <name evidence="3" type="ORF">F1559_003333</name>
</gene>
<evidence type="ECO:0000256" key="1">
    <source>
        <dbReference type="SAM" id="MobiDB-lite"/>
    </source>
</evidence>
<dbReference type="Proteomes" id="UP000530660">
    <property type="component" value="Unassembled WGS sequence"/>
</dbReference>
<dbReference type="PANTHER" id="PTHR45288:SF1">
    <property type="entry name" value="THIOREDOXIN FAMILY PROTEIN"/>
    <property type="match status" value="1"/>
</dbReference>